<comment type="caution">
    <text evidence="2">The sequence shown here is derived from an EMBL/GenBank/DDBJ whole genome shotgun (WGS) entry which is preliminary data.</text>
</comment>
<sequence length="493" mass="55050">MPSNNDPASIPLHCNICQKKPKFSDISHLLTHIASKGHLSTYYKIKVRSSTEDAARQLIEEYDSWYATWRIESLMSERMNTKEIRRKQKARQPALPTANSLQPDGNSTCPPKSDFAFHHGMDPLLDESAIKQENTSYTSSLDYAIEPFRNPMQPFAIPSWMTLPYSYEVIQEKTRPFDEDDKRDFPTTWLYSPTPSRANQVHQSPDSMLYGAVDGADADEDNRSTEYNRLKGVLWPGMDMFDSATPDMKRRRNQKKSLDVVDRLEAQSKEIEATEVVYSAEGIAQKARPITGFPHSDSSPMKATRSLSPKKPRKTSRRKPPTSKDPDGEGGRASRRGRGTRRGTGRGSKKGRDQNGEPTAPAPRAAAGTKRGIRRGTKLEESPDHELSAVLPETHGMEYLTSAFEYRSPAQTTSDRPGHFRPALDWTGYSHVSFNGTPGYSNGLPNDTNMVPAWDFLGHDVGITLLNPLFLGSNAAEHDEDDEKTISASVSDS</sequence>
<feature type="compositionally biased region" description="Basic residues" evidence="1">
    <location>
        <begin position="333"/>
        <end position="349"/>
    </location>
</feature>
<organism evidence="2 3">
    <name type="scientific">Myriangium duriaei CBS 260.36</name>
    <dbReference type="NCBI Taxonomy" id="1168546"/>
    <lineage>
        <taxon>Eukaryota</taxon>
        <taxon>Fungi</taxon>
        <taxon>Dikarya</taxon>
        <taxon>Ascomycota</taxon>
        <taxon>Pezizomycotina</taxon>
        <taxon>Dothideomycetes</taxon>
        <taxon>Dothideomycetidae</taxon>
        <taxon>Myriangiales</taxon>
        <taxon>Myriangiaceae</taxon>
        <taxon>Myriangium</taxon>
    </lineage>
</organism>
<feature type="compositionally biased region" description="Low complexity" evidence="1">
    <location>
        <begin position="358"/>
        <end position="367"/>
    </location>
</feature>
<dbReference type="OrthoDB" id="5428259at2759"/>
<proteinExistence type="predicted"/>
<dbReference type="Proteomes" id="UP000799439">
    <property type="component" value="Unassembled WGS sequence"/>
</dbReference>
<accession>A0A9P4J846</accession>
<keyword evidence="3" id="KW-1185">Reference proteome</keyword>
<evidence type="ECO:0000313" key="3">
    <source>
        <dbReference type="Proteomes" id="UP000799439"/>
    </source>
</evidence>
<feature type="compositionally biased region" description="Basic and acidic residues" evidence="1">
    <location>
        <begin position="322"/>
        <end position="332"/>
    </location>
</feature>
<feature type="compositionally biased region" description="Basic residues" evidence="1">
    <location>
        <begin position="308"/>
        <end position="321"/>
    </location>
</feature>
<feature type="region of interest" description="Disordered" evidence="1">
    <location>
        <begin position="288"/>
        <end position="387"/>
    </location>
</feature>
<evidence type="ECO:0000256" key="1">
    <source>
        <dbReference type="SAM" id="MobiDB-lite"/>
    </source>
</evidence>
<name>A0A9P4J846_9PEZI</name>
<protein>
    <submittedName>
        <fullName evidence="2">Uncharacterized protein</fullName>
    </submittedName>
</protein>
<evidence type="ECO:0000313" key="2">
    <source>
        <dbReference type="EMBL" id="KAF2157118.1"/>
    </source>
</evidence>
<dbReference type="AlphaFoldDB" id="A0A9P4J846"/>
<dbReference type="EMBL" id="ML996081">
    <property type="protein sequence ID" value="KAF2157118.1"/>
    <property type="molecule type" value="Genomic_DNA"/>
</dbReference>
<gene>
    <name evidence="2" type="ORF">K461DRAFT_317266</name>
</gene>
<feature type="region of interest" description="Disordered" evidence="1">
    <location>
        <begin position="86"/>
        <end position="108"/>
    </location>
</feature>
<feature type="compositionally biased region" description="Basic and acidic residues" evidence="1">
    <location>
        <begin position="377"/>
        <end position="387"/>
    </location>
</feature>
<reference evidence="2" key="1">
    <citation type="journal article" date="2020" name="Stud. Mycol.">
        <title>101 Dothideomycetes genomes: a test case for predicting lifestyles and emergence of pathogens.</title>
        <authorList>
            <person name="Haridas S."/>
            <person name="Albert R."/>
            <person name="Binder M."/>
            <person name="Bloem J."/>
            <person name="Labutti K."/>
            <person name="Salamov A."/>
            <person name="Andreopoulos B."/>
            <person name="Baker S."/>
            <person name="Barry K."/>
            <person name="Bills G."/>
            <person name="Bluhm B."/>
            <person name="Cannon C."/>
            <person name="Castanera R."/>
            <person name="Culley D."/>
            <person name="Daum C."/>
            <person name="Ezra D."/>
            <person name="Gonzalez J."/>
            <person name="Henrissat B."/>
            <person name="Kuo A."/>
            <person name="Liang C."/>
            <person name="Lipzen A."/>
            <person name="Lutzoni F."/>
            <person name="Magnuson J."/>
            <person name="Mondo S."/>
            <person name="Nolan M."/>
            <person name="Ohm R."/>
            <person name="Pangilinan J."/>
            <person name="Park H.-J."/>
            <person name="Ramirez L."/>
            <person name="Alfaro M."/>
            <person name="Sun H."/>
            <person name="Tritt A."/>
            <person name="Yoshinaga Y."/>
            <person name="Zwiers L.-H."/>
            <person name="Turgeon B."/>
            <person name="Goodwin S."/>
            <person name="Spatafora J."/>
            <person name="Crous P."/>
            <person name="Grigoriev I."/>
        </authorList>
    </citation>
    <scope>NUCLEOTIDE SEQUENCE</scope>
    <source>
        <strain evidence="2">CBS 260.36</strain>
    </source>
</reference>
<feature type="compositionally biased region" description="Polar residues" evidence="1">
    <location>
        <begin position="97"/>
        <end position="108"/>
    </location>
</feature>